<evidence type="ECO:0000313" key="1">
    <source>
        <dbReference type="EMBL" id="MFC3616115.1"/>
    </source>
</evidence>
<name>A0ABV7TMB7_9RHOB</name>
<dbReference type="RefSeq" id="WP_386737419.1">
    <property type="nucleotide sequence ID" value="NZ_JBHRXI010000041.1"/>
</dbReference>
<dbReference type="Proteomes" id="UP001595629">
    <property type="component" value="Unassembled WGS sequence"/>
</dbReference>
<evidence type="ECO:0000313" key="2">
    <source>
        <dbReference type="Proteomes" id="UP001595629"/>
    </source>
</evidence>
<reference evidence="2" key="1">
    <citation type="journal article" date="2019" name="Int. J. Syst. Evol. Microbiol.">
        <title>The Global Catalogue of Microorganisms (GCM) 10K type strain sequencing project: providing services to taxonomists for standard genome sequencing and annotation.</title>
        <authorList>
            <consortium name="The Broad Institute Genomics Platform"/>
            <consortium name="The Broad Institute Genome Sequencing Center for Infectious Disease"/>
            <person name="Wu L."/>
            <person name="Ma J."/>
        </authorList>
    </citation>
    <scope>NUCLEOTIDE SEQUENCE [LARGE SCALE GENOMIC DNA]</scope>
    <source>
        <strain evidence="2">KCTC 42911</strain>
    </source>
</reference>
<dbReference type="EMBL" id="JBHRXI010000041">
    <property type="protein sequence ID" value="MFC3616115.1"/>
    <property type="molecule type" value="Genomic_DNA"/>
</dbReference>
<keyword evidence="2" id="KW-1185">Reference proteome</keyword>
<organism evidence="1 2">
    <name type="scientific">Lutimaribacter marinistellae</name>
    <dbReference type="NCBI Taxonomy" id="1820329"/>
    <lineage>
        <taxon>Bacteria</taxon>
        <taxon>Pseudomonadati</taxon>
        <taxon>Pseudomonadota</taxon>
        <taxon>Alphaproteobacteria</taxon>
        <taxon>Rhodobacterales</taxon>
        <taxon>Roseobacteraceae</taxon>
        <taxon>Lutimaribacter</taxon>
    </lineage>
</organism>
<gene>
    <name evidence="1" type="ORF">ACFORG_20415</name>
</gene>
<protein>
    <submittedName>
        <fullName evidence="1">Uncharacterized protein</fullName>
    </submittedName>
</protein>
<proteinExistence type="predicted"/>
<accession>A0ABV7TMB7</accession>
<sequence length="168" mass="19785">MTNAKLLLECIFENAEMYYQCDDKGEYDFTQMGWSASDAMDLYEHKTTAEGLAIVDRLLDGKISYDEAVSMASDIDETPEEAKAGKLVYDLNYLWGPYYECGYVVQRNDGSYFAWKTSERPQDRAERCISAEEYDEWKEYMQDKYEGQSEYDFNSIFDFNRLVENEFR</sequence>
<comment type="caution">
    <text evidence="1">The sequence shown here is derived from an EMBL/GenBank/DDBJ whole genome shotgun (WGS) entry which is preliminary data.</text>
</comment>